<evidence type="ECO:0000313" key="2">
    <source>
        <dbReference type="Proteomes" id="UP000356253"/>
    </source>
</evidence>
<accession>A0AC61YD03</accession>
<reference evidence="1" key="1">
    <citation type="submission" date="2019-09" db="EMBL/GenBank/DDBJ databases">
        <authorList>
            <person name="Rodrigo-Torres L."/>
            <person name="Arahal R. D."/>
            <person name="Lucena T."/>
        </authorList>
    </citation>
    <scope>NUCLEOTIDE SEQUENCE</scope>
    <source>
        <strain evidence="1">ISS653</strain>
    </source>
</reference>
<comment type="caution">
    <text evidence="1">The sequence shown here is derived from an EMBL/GenBank/DDBJ whole genome shotgun (WGS) entry which is preliminary data.</text>
</comment>
<protein>
    <submittedName>
        <fullName evidence="1">Uncharacterized protein</fullName>
    </submittedName>
</protein>
<keyword evidence="2" id="KW-1185">Reference proteome</keyword>
<name>A0AC61YD03_9FLAO</name>
<dbReference type="EMBL" id="CABVMM010000018">
    <property type="protein sequence ID" value="VVV02331.1"/>
    <property type="molecule type" value="Genomic_DNA"/>
</dbReference>
<sequence length="1692" mass="189721">MNQEKPTHKTKKRLKKTFKIIARIILVLLIIFILLVLFVRSPWGQNIIVNKLTNYVSNKTNTTVTIDRLFITFSGDIALEGLYLDDKKGDTLIYSQSLQADIPIWPLVKGNAFSIDNLEWKGLKANIIRKDSVAGFNYQFLIDALASSDTTQTQPQNSKPMEISIGDLNLSEFEVVYKDAVTGIDADVKLGELFYSGENFDLQEMNFEAAELRLENTQAKIVQTKITVSEDTTSTTLPRFKVDEFTLKNVQASFQSIPQQMEMSGDFQYFYAEMPQLNLQGQEIEFNTINLENSLVELQLPEPETTSSESSTENRQELSVEELWPDWKINVSSLNLVNNQLLYQQGNHKPLTHQFDPKNIQLSHFNLKAENLQLSKEVSAKLNITEFNFKENVSNFQLDELTFEADLSSQKFSFSNLQLTTGESQLAGNVTANYSSLEEALQHYESVQISADVNSIYLQMSDVIKFNPALRQNKYIAQLQQKPITGSVSARGTVENLQLNNFRLNWGNTTKIRTHGKLVSVTDPEKLQLDLQQINIVSTKQDLTQFVKEKELGISLPKELQLTGNLKGSLDELSADMVLQMPEGRIEVVGDYKNTNQLAFDAQLKTVELDLGKLLQNESLGKISAEINTKGSGSTINTLDAELNSKFSRLTYNDYDLSGIQLSGQLTNGQGDVKASFKDNNINLNVDAFVKLDSIAPEADFNVNLQGIDLYALGFTKKDIRGKLILDGTYKGGKDAFTVDAHVDEVVAVYDNEPYYVGDLAIHTRIAQDSTAFTIDGGFLNAKLHSNANPAQFLKALQRHAVHYFKKPEARDSLQKPVNLYFETNITDRPIISEVFVDGIEEMDSIHIKMDFNEEKEELTADFNLPYIKYKENTLDSLQLKLKSTEKDADFTFGFSGIEAGPLAIEKTYFEGHLTRDTLRLDFNSDKDQTELYHISSMLTSKDGKIQFSIDPENLILNRNPWQAPSDNYVVFEDKTLVFNNFSFNRNHQQISFHNNFDVEGEHYGAEIKDFKLSTLLGYFNPDEYLSSGIVQGNFILVNPFEDLGMIADLSIEDLKVIEVALGKLSIDAKSKGGGNYDFNLDLQGEEVNLALKGDYVANETAANLDLNLDLQKLGLPLIQQFIPNELKESKGNLSGQVKIKGTTLNPEYSGEFKFNNTQFVVSKLNSEFSIAEESIQIDNDGINFSKFSILDANNNEFVVKGTISTKESMVDPAFDLQINANDFQALNSTEEDNDLYYGKAIFDVDATLGGKLSFPKLEVDLTVNKNTNVTYVVPPSQIGMTERDGVVIFVNKENPDAILTRTDREDTSAILTGVELNADLSIEPGATVNVILNERTGDNLKLVGEGDLRFNIERNGRTTLTGRYKVNDGHYEMNLYNLVKRKFAIAEGSTITWTGDPMNADLDVRAIYKVETSALSLMSSQISGASAGDAGPYRQKLEFLVYLNVDGELMRPRLNFGLDMPEDEQGAIGGTVYGRIRQLNQQENQLNKQVFSLLVLNRFYPEQGADGSQGGAATVARDNLTQALSDQLNVFSDRLTGKTGIELSFGINSYTDYQGNSPQNRTDVNVNARKKLFNDRLVVQAGSEIGVQGENRPGETNPVIGNVSIEYLLTEDGRWRIRGFRKNQYQNIIDGQVFVNGVALIFMREFNKFNELFKKTATELAQEQKQEEKEKEKEKKEAANAANKEAVEEEN</sequence>
<gene>
    <name evidence="1" type="ORF">FVB9532_03629</name>
</gene>
<evidence type="ECO:0000313" key="1">
    <source>
        <dbReference type="EMBL" id="VVV02331.1"/>
    </source>
</evidence>
<proteinExistence type="predicted"/>
<organism evidence="1 2">
    <name type="scientific">Mesonia oceanica</name>
    <dbReference type="NCBI Taxonomy" id="2687242"/>
    <lineage>
        <taxon>Bacteria</taxon>
        <taxon>Pseudomonadati</taxon>
        <taxon>Bacteroidota</taxon>
        <taxon>Flavobacteriia</taxon>
        <taxon>Flavobacteriales</taxon>
        <taxon>Flavobacteriaceae</taxon>
        <taxon>Mesonia</taxon>
    </lineage>
</organism>
<dbReference type="Proteomes" id="UP000356253">
    <property type="component" value="Unassembled WGS sequence"/>
</dbReference>